<dbReference type="Proteomes" id="UP000292957">
    <property type="component" value="Unassembled WGS sequence"/>
</dbReference>
<reference evidence="1" key="1">
    <citation type="submission" date="2019-01" db="EMBL/GenBank/DDBJ databases">
        <title>Draft genome sequences of three monokaryotic isolates of the white-rot basidiomycete fungus Dichomitus squalens.</title>
        <authorList>
            <consortium name="DOE Joint Genome Institute"/>
            <person name="Lopez S.C."/>
            <person name="Andreopoulos B."/>
            <person name="Pangilinan J."/>
            <person name="Lipzen A."/>
            <person name="Riley R."/>
            <person name="Ahrendt S."/>
            <person name="Ng V."/>
            <person name="Barry K."/>
            <person name="Daum C."/>
            <person name="Grigoriev I.V."/>
            <person name="Hilden K.S."/>
            <person name="Makela M.R."/>
            <person name="de Vries R.P."/>
        </authorList>
    </citation>
    <scope>NUCLEOTIDE SEQUENCE [LARGE SCALE GENOMIC DNA]</scope>
    <source>
        <strain evidence="1">OM18370.1</strain>
    </source>
</reference>
<organism evidence="1">
    <name type="scientific">Dichomitus squalens</name>
    <dbReference type="NCBI Taxonomy" id="114155"/>
    <lineage>
        <taxon>Eukaryota</taxon>
        <taxon>Fungi</taxon>
        <taxon>Dikarya</taxon>
        <taxon>Basidiomycota</taxon>
        <taxon>Agaricomycotina</taxon>
        <taxon>Agaricomycetes</taxon>
        <taxon>Polyporales</taxon>
        <taxon>Polyporaceae</taxon>
        <taxon>Dichomitus</taxon>
    </lineage>
</organism>
<dbReference type="AlphaFoldDB" id="A0A4Q9MGA8"/>
<evidence type="ECO:0000313" key="1">
    <source>
        <dbReference type="EMBL" id="TBU26470.1"/>
    </source>
</evidence>
<gene>
    <name evidence="1" type="ORF">BD311DRAFT_445170</name>
</gene>
<proteinExistence type="predicted"/>
<accession>A0A4Q9MGA8</accession>
<name>A0A4Q9MGA8_9APHY</name>
<protein>
    <submittedName>
        <fullName evidence="1">Uncharacterized protein</fullName>
    </submittedName>
</protein>
<dbReference type="EMBL" id="ML143445">
    <property type="protein sequence ID" value="TBU26470.1"/>
    <property type="molecule type" value="Genomic_DNA"/>
</dbReference>
<sequence length="189" mass="20776">MGATLATPCVSWCFARFPAPTHHRPVASRRAPMLPPMTSEWIAGDGRLHVNRSMGLVPGDRAAPCPSGHTNNSVESGVPMRSLQEPTTRLSAASHAAVLRSLEDLPLASVRRTHYSSGLSLGRRAASPVGARRKPMCRPRYAGRTSLKVRPHDTDEQRDVEDAGGGRFRRFLVHSDAQRFRCRVHELVL</sequence>